<keyword evidence="1" id="KW-0808">Transferase</keyword>
<name>A0A0C3BQN9_HEBCY</name>
<dbReference type="Proteomes" id="UP000053424">
    <property type="component" value="Unassembled WGS sequence"/>
</dbReference>
<protein>
    <submittedName>
        <fullName evidence="2">Glycosyltransferase family 1 protein</fullName>
    </submittedName>
</protein>
<sequence>MAISTTPHSHILLVPFSAFGHTRPVSVVAARLVLEKEDLILTFFVAPPHLKQVREDIANQFPESLVSSDVKEKALKRIRVVTTYKATENDIIDMFTASFQSYPAAYETLYRGRPFTCATTGETFDAVPPPVAIVIDLFALPQLQVTRAISGTAVPIIAMLILPASSFIRTIGPSSMGGIGDFGKGMDDEAARLGISPDELAQKLFRQTDGRIIKLAGLPDMHDYELFPQELAVDTPMGSVFRGAFQFLNECDGALIASSHSYEDASLTQMKSWLQSLPRNPPLYALGPLLPPGCGRHSAGSSDLKKIQVEREIEAFLTEMQAKHGERSVVFIAFGTIFWPIVPGYIEAVIEALTDKGVPFVLCHASPYAKFPEEIANDVKASGLGLLTTWAPQQYILSHPATGWFLTHGGNGGVTESLGCGIPMICWPFAADQPTTTAHISCNLKVAFELVEIRTGPDGSQPLLRNGRAPKGTPEAVGKEFREVIDACRGEEGKELRRNAEEMKRKFEKAWEEGGEAKQALSAFLGRFV</sequence>
<gene>
    <name evidence="2" type="ORF">M413DRAFT_447333</name>
</gene>
<reference evidence="3" key="2">
    <citation type="submission" date="2015-01" db="EMBL/GenBank/DDBJ databases">
        <title>Evolutionary Origins and Diversification of the Mycorrhizal Mutualists.</title>
        <authorList>
            <consortium name="DOE Joint Genome Institute"/>
            <consortium name="Mycorrhizal Genomics Consortium"/>
            <person name="Kohler A."/>
            <person name="Kuo A."/>
            <person name="Nagy L.G."/>
            <person name="Floudas D."/>
            <person name="Copeland A."/>
            <person name="Barry K.W."/>
            <person name="Cichocki N."/>
            <person name="Veneault-Fourrey C."/>
            <person name="LaButti K."/>
            <person name="Lindquist E.A."/>
            <person name="Lipzen A."/>
            <person name="Lundell T."/>
            <person name="Morin E."/>
            <person name="Murat C."/>
            <person name="Riley R."/>
            <person name="Ohm R."/>
            <person name="Sun H."/>
            <person name="Tunlid A."/>
            <person name="Henrissat B."/>
            <person name="Grigoriev I.V."/>
            <person name="Hibbett D.S."/>
            <person name="Martin F."/>
        </authorList>
    </citation>
    <scope>NUCLEOTIDE SEQUENCE [LARGE SCALE GENOMIC DNA]</scope>
    <source>
        <strain evidence="3">h7</strain>
    </source>
</reference>
<keyword evidence="3" id="KW-1185">Reference proteome</keyword>
<dbReference type="OrthoDB" id="5835829at2759"/>
<dbReference type="HOGENOM" id="CLU_001724_12_1_1"/>
<dbReference type="GO" id="GO:0008194">
    <property type="term" value="F:UDP-glycosyltransferase activity"/>
    <property type="evidence" value="ECO:0007669"/>
    <property type="project" value="InterPro"/>
</dbReference>
<evidence type="ECO:0000313" key="3">
    <source>
        <dbReference type="Proteomes" id="UP000053424"/>
    </source>
</evidence>
<accession>A0A0C3BQN9</accession>
<dbReference type="STRING" id="686832.A0A0C3BQN9"/>
<dbReference type="PANTHER" id="PTHR48045">
    <property type="entry name" value="UDP-GLYCOSYLTRANSFERASE 72B1"/>
    <property type="match status" value="1"/>
</dbReference>
<dbReference type="CDD" id="cd03784">
    <property type="entry name" value="GT1_Gtf-like"/>
    <property type="match status" value="1"/>
</dbReference>
<organism evidence="2 3">
    <name type="scientific">Hebeloma cylindrosporum</name>
    <dbReference type="NCBI Taxonomy" id="76867"/>
    <lineage>
        <taxon>Eukaryota</taxon>
        <taxon>Fungi</taxon>
        <taxon>Dikarya</taxon>
        <taxon>Basidiomycota</taxon>
        <taxon>Agaricomycotina</taxon>
        <taxon>Agaricomycetes</taxon>
        <taxon>Agaricomycetidae</taxon>
        <taxon>Agaricales</taxon>
        <taxon>Agaricineae</taxon>
        <taxon>Hymenogastraceae</taxon>
        <taxon>Hebeloma</taxon>
    </lineage>
</organism>
<dbReference type="InterPro" id="IPR002213">
    <property type="entry name" value="UDP_glucos_trans"/>
</dbReference>
<dbReference type="PANTHER" id="PTHR48045:SF31">
    <property type="entry name" value="UDP-GLYCOSYLTRANSFERASE 76B1-LIKE"/>
    <property type="match status" value="1"/>
</dbReference>
<evidence type="ECO:0000256" key="1">
    <source>
        <dbReference type="ARBA" id="ARBA00022679"/>
    </source>
</evidence>
<reference evidence="2 3" key="1">
    <citation type="submission" date="2014-04" db="EMBL/GenBank/DDBJ databases">
        <authorList>
            <consortium name="DOE Joint Genome Institute"/>
            <person name="Kuo A."/>
            <person name="Gay G."/>
            <person name="Dore J."/>
            <person name="Kohler A."/>
            <person name="Nagy L.G."/>
            <person name="Floudas D."/>
            <person name="Copeland A."/>
            <person name="Barry K.W."/>
            <person name="Cichocki N."/>
            <person name="Veneault-Fourrey C."/>
            <person name="LaButti K."/>
            <person name="Lindquist E.A."/>
            <person name="Lipzen A."/>
            <person name="Lundell T."/>
            <person name="Morin E."/>
            <person name="Murat C."/>
            <person name="Sun H."/>
            <person name="Tunlid A."/>
            <person name="Henrissat B."/>
            <person name="Grigoriev I.V."/>
            <person name="Hibbett D.S."/>
            <person name="Martin F."/>
            <person name="Nordberg H.P."/>
            <person name="Cantor M.N."/>
            <person name="Hua S.X."/>
        </authorList>
    </citation>
    <scope>NUCLEOTIDE SEQUENCE [LARGE SCALE GENOMIC DNA]</scope>
    <source>
        <strain evidence="3">h7</strain>
    </source>
</reference>
<dbReference type="Gene3D" id="3.40.50.2000">
    <property type="entry name" value="Glycogen Phosphorylase B"/>
    <property type="match status" value="2"/>
</dbReference>
<evidence type="ECO:0000313" key="2">
    <source>
        <dbReference type="EMBL" id="KIM38975.1"/>
    </source>
</evidence>
<dbReference type="SUPFAM" id="SSF53756">
    <property type="entry name" value="UDP-Glycosyltransferase/glycogen phosphorylase"/>
    <property type="match status" value="1"/>
</dbReference>
<dbReference type="Pfam" id="PF00201">
    <property type="entry name" value="UDPGT"/>
    <property type="match status" value="1"/>
</dbReference>
<dbReference type="AlphaFoldDB" id="A0A0C3BQN9"/>
<proteinExistence type="predicted"/>
<dbReference type="EMBL" id="KN831787">
    <property type="protein sequence ID" value="KIM38975.1"/>
    <property type="molecule type" value="Genomic_DNA"/>
</dbReference>